<dbReference type="InterPro" id="IPR051317">
    <property type="entry name" value="Gfo/Idh/MocA_oxidoreduct"/>
</dbReference>
<comment type="similarity">
    <text evidence="1">Belongs to the Gfo/Idh/MocA family.</text>
</comment>
<evidence type="ECO:0000256" key="1">
    <source>
        <dbReference type="ARBA" id="ARBA00010928"/>
    </source>
</evidence>
<evidence type="ECO:0008006" key="7">
    <source>
        <dbReference type="Google" id="ProtNLM"/>
    </source>
</evidence>
<dbReference type="Proteomes" id="UP000248090">
    <property type="component" value="Unassembled WGS sequence"/>
</dbReference>
<evidence type="ECO:0000259" key="3">
    <source>
        <dbReference type="Pfam" id="PF01408"/>
    </source>
</evidence>
<keyword evidence="6" id="KW-1185">Reference proteome</keyword>
<gene>
    <name evidence="5" type="ORF">WH50_08055</name>
</gene>
<proteinExistence type="inferred from homology"/>
<dbReference type="PANTHER" id="PTHR43708:SF5">
    <property type="entry name" value="CONSERVED EXPRESSED OXIDOREDUCTASE (EUROFUNG)-RELATED"/>
    <property type="match status" value="1"/>
</dbReference>
<dbReference type="InterPro" id="IPR004104">
    <property type="entry name" value="Gfo/Idh/MocA-like_OxRdtase_C"/>
</dbReference>
<evidence type="ECO:0000313" key="5">
    <source>
        <dbReference type="EMBL" id="PXF31802.1"/>
    </source>
</evidence>
<name>A0ABX5LZY9_9GAMM</name>
<dbReference type="EMBL" id="LAPT01000033">
    <property type="protein sequence ID" value="PXF31802.1"/>
    <property type="molecule type" value="Genomic_DNA"/>
</dbReference>
<organism evidence="5 6">
    <name type="scientific">Pokkaliibacter plantistimulans</name>
    <dbReference type="NCBI Taxonomy" id="1635171"/>
    <lineage>
        <taxon>Bacteria</taxon>
        <taxon>Pseudomonadati</taxon>
        <taxon>Pseudomonadota</taxon>
        <taxon>Gammaproteobacteria</taxon>
        <taxon>Oceanospirillales</taxon>
        <taxon>Balneatrichaceae</taxon>
        <taxon>Pokkaliibacter</taxon>
    </lineage>
</organism>
<evidence type="ECO:0000256" key="2">
    <source>
        <dbReference type="ARBA" id="ARBA00023002"/>
    </source>
</evidence>
<dbReference type="InterPro" id="IPR036291">
    <property type="entry name" value="NAD(P)-bd_dom_sf"/>
</dbReference>
<accession>A0ABX5LZY9</accession>
<dbReference type="PANTHER" id="PTHR43708">
    <property type="entry name" value="CONSERVED EXPRESSED OXIDOREDUCTASE (EUROFUNG)"/>
    <property type="match status" value="1"/>
</dbReference>
<dbReference type="InterPro" id="IPR000683">
    <property type="entry name" value="Gfo/Idh/MocA-like_OxRdtase_N"/>
</dbReference>
<dbReference type="NCBIfam" id="NF008607">
    <property type="entry name" value="PRK11579.1"/>
    <property type="match status" value="1"/>
</dbReference>
<evidence type="ECO:0000313" key="6">
    <source>
        <dbReference type="Proteomes" id="UP000248090"/>
    </source>
</evidence>
<protein>
    <recommendedName>
        <fullName evidence="7">Oxidoreductase</fullName>
    </recommendedName>
</protein>
<dbReference type="Pfam" id="PF01408">
    <property type="entry name" value="GFO_IDH_MocA"/>
    <property type="match status" value="1"/>
</dbReference>
<reference evidence="5 6" key="1">
    <citation type="submission" date="2015-03" db="EMBL/GenBank/DDBJ databases">
        <authorList>
            <person name="Krishnan R."/>
            <person name="Midha S."/>
            <person name="Patil P.B."/>
            <person name="Rameshkumar N."/>
        </authorList>
    </citation>
    <scope>NUCLEOTIDE SEQUENCE [LARGE SCALE GENOMIC DNA]</scope>
    <source>
        <strain evidence="5 6">L1E11</strain>
    </source>
</reference>
<feature type="domain" description="Gfo/Idh/MocA-like oxidoreductase N-terminal" evidence="3">
    <location>
        <begin position="16"/>
        <end position="131"/>
    </location>
</feature>
<dbReference type="Gene3D" id="3.30.360.10">
    <property type="entry name" value="Dihydrodipicolinate Reductase, domain 2"/>
    <property type="match status" value="1"/>
</dbReference>
<dbReference type="SUPFAM" id="SSF51735">
    <property type="entry name" value="NAD(P)-binding Rossmann-fold domains"/>
    <property type="match status" value="1"/>
</dbReference>
<dbReference type="Gene3D" id="3.40.50.720">
    <property type="entry name" value="NAD(P)-binding Rossmann-like Domain"/>
    <property type="match status" value="1"/>
</dbReference>
<sequence length="357" mass="40036">MSVSTSQPSRIGTGPIRVGIIGYGLSAKVFHIPFLRTLPEYRLQAICSSRTAEISEALPGIKIVEAPSDLCADDDIDLIVITSPNNSHFNLARMALKHYKHVVVEKPFTTYSEQALELAEYAVQQRCCISAFHNRRWDGDFLTARHLMESGRLGNVHVFESRFDRFRPEVRQRWREQPGEGTGYLWDLAPHLIDQALTIFGMPHSLTARTLPLRPGATTCDYVHLQLHYPQREVILNASPYMAAKPALRFLIQGDAGSYIKYGLDPQEERLTAGIQPAEPDWNKEDEYHWGVLFDGNGKVEHISTQPGDYGTYYSKLAKCIHGHGPNPVSATDAAQVIRLIELAELSQTQQSTLELA</sequence>
<dbReference type="RefSeq" id="WP_207780229.1">
    <property type="nucleotide sequence ID" value="NZ_CP177354.1"/>
</dbReference>
<feature type="domain" description="Gfo/Idh/MocA-like oxidoreductase C-terminal" evidence="4">
    <location>
        <begin position="146"/>
        <end position="355"/>
    </location>
</feature>
<comment type="caution">
    <text evidence="5">The sequence shown here is derived from an EMBL/GenBank/DDBJ whole genome shotgun (WGS) entry which is preliminary data.</text>
</comment>
<evidence type="ECO:0000259" key="4">
    <source>
        <dbReference type="Pfam" id="PF02894"/>
    </source>
</evidence>
<keyword evidence="2" id="KW-0560">Oxidoreductase</keyword>
<dbReference type="Pfam" id="PF02894">
    <property type="entry name" value="GFO_IDH_MocA_C"/>
    <property type="match status" value="1"/>
</dbReference>